<dbReference type="PROSITE" id="PS00028">
    <property type="entry name" value="ZINC_FINGER_C2H2_1"/>
    <property type="match status" value="1"/>
</dbReference>
<proteinExistence type="predicted"/>
<dbReference type="SMART" id="SM00451">
    <property type="entry name" value="ZnF_U1"/>
    <property type="match status" value="1"/>
</dbReference>
<dbReference type="SUPFAM" id="SSF57667">
    <property type="entry name" value="beta-beta-alpha zinc fingers"/>
    <property type="match status" value="3"/>
</dbReference>
<keyword evidence="11" id="KW-1185">Reference proteome</keyword>
<comment type="caution">
    <text evidence="10">The sequence shown here is derived from an EMBL/GenBank/DDBJ whole genome shotgun (WGS) entry which is preliminary data.</text>
</comment>
<dbReference type="Pfam" id="PF08790">
    <property type="entry name" value="zf-LYAR"/>
    <property type="match status" value="1"/>
</dbReference>
<evidence type="ECO:0000256" key="5">
    <source>
        <dbReference type="ARBA" id="ARBA00022833"/>
    </source>
</evidence>
<evidence type="ECO:0000256" key="4">
    <source>
        <dbReference type="ARBA" id="ARBA00022771"/>
    </source>
</evidence>
<dbReference type="Proteomes" id="UP001061958">
    <property type="component" value="Unassembled WGS sequence"/>
</dbReference>
<evidence type="ECO:0000256" key="8">
    <source>
        <dbReference type="SAM" id="MobiDB-lite"/>
    </source>
</evidence>
<dbReference type="InterPro" id="IPR039999">
    <property type="entry name" value="LYAR"/>
</dbReference>
<dbReference type="GO" id="GO:0005730">
    <property type="term" value="C:nucleolus"/>
    <property type="evidence" value="ECO:0007669"/>
    <property type="project" value="TreeGrafter"/>
</dbReference>
<dbReference type="GO" id="GO:0008270">
    <property type="term" value="F:zinc ion binding"/>
    <property type="evidence" value="ECO:0007669"/>
    <property type="project" value="UniProtKB-KW"/>
</dbReference>
<dbReference type="GO" id="GO:0003677">
    <property type="term" value="F:DNA binding"/>
    <property type="evidence" value="ECO:0007669"/>
    <property type="project" value="InterPro"/>
</dbReference>
<evidence type="ECO:0000313" key="10">
    <source>
        <dbReference type="EMBL" id="GJQ12598.1"/>
    </source>
</evidence>
<dbReference type="PANTHER" id="PTHR13100:SF10">
    <property type="entry name" value="CELL GROWTH-REGULATING NUCLEOLAR PROTEIN"/>
    <property type="match status" value="1"/>
</dbReference>
<name>A0A9C7PX95_9RHOD</name>
<dbReference type="GO" id="GO:0006364">
    <property type="term" value="P:rRNA processing"/>
    <property type="evidence" value="ECO:0007669"/>
    <property type="project" value="TreeGrafter"/>
</dbReference>
<organism evidence="10 11">
    <name type="scientific">Galdieria partita</name>
    <dbReference type="NCBI Taxonomy" id="83374"/>
    <lineage>
        <taxon>Eukaryota</taxon>
        <taxon>Rhodophyta</taxon>
        <taxon>Bangiophyceae</taxon>
        <taxon>Galdieriales</taxon>
        <taxon>Galdieriaceae</taxon>
        <taxon>Galdieria</taxon>
    </lineage>
</organism>
<dbReference type="AlphaFoldDB" id="A0A9C7PX95"/>
<dbReference type="Gene3D" id="3.30.1490.490">
    <property type="match status" value="1"/>
</dbReference>
<feature type="region of interest" description="Disordered" evidence="8">
    <location>
        <begin position="138"/>
        <end position="169"/>
    </location>
</feature>
<evidence type="ECO:0000313" key="11">
    <source>
        <dbReference type="Proteomes" id="UP001061958"/>
    </source>
</evidence>
<evidence type="ECO:0000256" key="7">
    <source>
        <dbReference type="PROSITE-ProRule" id="PRU01145"/>
    </source>
</evidence>
<evidence type="ECO:0000256" key="1">
    <source>
        <dbReference type="ARBA" id="ARBA00004123"/>
    </source>
</evidence>
<dbReference type="InterPro" id="IPR036236">
    <property type="entry name" value="Znf_C2H2_sf"/>
</dbReference>
<sequence length="230" mass="26258">MVSFCCDQCQEVVKKPKIEKHFFTCRTHSVSCVDCGKTFDRASVSSHISCITEKEKYEKQQVSKELSQQRLEGDTNFYCRTCSVAFNSVLQGEQHYQSKRHISAAKRRLANENVTNGSDNVTVQKEDNHLQDTIVTNDKATGGTENHLKSSRTNGTSSDKKQTKTFSEKKAGLKRAIKKLVRSNGIRYSSLLKKLEKQGFSVLDLERRVLKRIEKSRQLFMDGKRVKLKN</sequence>
<gene>
    <name evidence="10" type="ORF">GpartN1_g4389.t1</name>
</gene>
<dbReference type="PANTHER" id="PTHR13100">
    <property type="entry name" value="CELL GROWTH-REGULATING NUCLEOLAR PROTEIN LYAR"/>
    <property type="match status" value="1"/>
</dbReference>
<dbReference type="InterPro" id="IPR014898">
    <property type="entry name" value="Znf_C2H2_LYAR"/>
</dbReference>
<dbReference type="InterPro" id="IPR013087">
    <property type="entry name" value="Znf_C2H2_type"/>
</dbReference>
<keyword evidence="4 7" id="KW-0863">Zinc-finger</keyword>
<evidence type="ECO:0000256" key="2">
    <source>
        <dbReference type="ARBA" id="ARBA00022723"/>
    </source>
</evidence>
<evidence type="ECO:0000256" key="3">
    <source>
        <dbReference type="ARBA" id="ARBA00022737"/>
    </source>
</evidence>
<keyword evidence="3" id="KW-0677">Repeat</keyword>
<comment type="subcellular location">
    <subcellularLocation>
        <location evidence="1">Nucleus</location>
    </subcellularLocation>
</comment>
<reference evidence="10" key="1">
    <citation type="journal article" date="2022" name="Proc. Natl. Acad. Sci. U.S.A.">
        <title>Life cycle and functional genomics of the unicellular red alga Galdieria for elucidating algal and plant evolution and industrial use.</title>
        <authorList>
            <person name="Hirooka S."/>
            <person name="Itabashi T."/>
            <person name="Ichinose T.M."/>
            <person name="Onuma R."/>
            <person name="Fujiwara T."/>
            <person name="Yamashita S."/>
            <person name="Jong L.W."/>
            <person name="Tomita R."/>
            <person name="Iwane A.H."/>
            <person name="Miyagishima S.Y."/>
        </authorList>
    </citation>
    <scope>NUCLEOTIDE SEQUENCE</scope>
    <source>
        <strain evidence="10">NBRC 102759</strain>
    </source>
</reference>
<keyword evidence="6" id="KW-0539">Nucleus</keyword>
<evidence type="ECO:0000256" key="6">
    <source>
        <dbReference type="ARBA" id="ARBA00023242"/>
    </source>
</evidence>
<dbReference type="Pfam" id="PF12874">
    <property type="entry name" value="zf-met"/>
    <property type="match status" value="1"/>
</dbReference>
<dbReference type="FunFam" id="3.30.1490.490:FF:000001">
    <property type="entry name" value="cell growth-regulating nucleolar protein-like"/>
    <property type="match status" value="1"/>
</dbReference>
<reference evidence="10" key="2">
    <citation type="submission" date="2022-01" db="EMBL/GenBank/DDBJ databases">
        <authorList>
            <person name="Hirooka S."/>
            <person name="Miyagishima S.Y."/>
        </authorList>
    </citation>
    <scope>NUCLEOTIDE SEQUENCE</scope>
    <source>
        <strain evidence="10">NBRC 102759</strain>
    </source>
</reference>
<accession>A0A9C7PX95</accession>
<keyword evidence="2" id="KW-0479">Metal-binding</keyword>
<dbReference type="PROSITE" id="PS51804">
    <property type="entry name" value="ZF_C2HC_LYAR"/>
    <property type="match status" value="2"/>
</dbReference>
<feature type="domain" description="C2H2-type" evidence="9">
    <location>
        <begin position="79"/>
        <end position="101"/>
    </location>
</feature>
<dbReference type="Gene3D" id="3.30.160.60">
    <property type="entry name" value="Classic Zinc Finger"/>
    <property type="match status" value="1"/>
</dbReference>
<evidence type="ECO:0000259" key="9">
    <source>
        <dbReference type="PROSITE" id="PS00028"/>
    </source>
</evidence>
<dbReference type="GO" id="GO:0000122">
    <property type="term" value="P:negative regulation of transcription by RNA polymerase II"/>
    <property type="evidence" value="ECO:0007669"/>
    <property type="project" value="TreeGrafter"/>
</dbReference>
<keyword evidence="5" id="KW-0862">Zinc</keyword>
<dbReference type="OrthoDB" id="5617at2759"/>
<dbReference type="EMBL" id="BQMJ01000035">
    <property type="protein sequence ID" value="GJQ12598.1"/>
    <property type="molecule type" value="Genomic_DNA"/>
</dbReference>
<protein>
    <recommendedName>
        <fullName evidence="9">C2H2-type domain-containing protein</fullName>
    </recommendedName>
</protein>
<feature type="compositionally biased region" description="Basic and acidic residues" evidence="8">
    <location>
        <begin position="158"/>
        <end position="169"/>
    </location>
</feature>
<dbReference type="InterPro" id="IPR003604">
    <property type="entry name" value="Matrin/U1-like-C_Znf_C2H2"/>
</dbReference>